<keyword evidence="1" id="KW-0732">Signal</keyword>
<gene>
    <name evidence="2" type="ORF">Tci_581351</name>
</gene>
<reference evidence="2" key="1">
    <citation type="journal article" date="2019" name="Sci. Rep.">
        <title>Draft genome of Tanacetum cinerariifolium, the natural source of mosquito coil.</title>
        <authorList>
            <person name="Yamashiro T."/>
            <person name="Shiraishi A."/>
            <person name="Satake H."/>
            <person name="Nakayama K."/>
        </authorList>
    </citation>
    <scope>NUCLEOTIDE SEQUENCE</scope>
</reference>
<organism evidence="2">
    <name type="scientific">Tanacetum cinerariifolium</name>
    <name type="common">Dalmatian daisy</name>
    <name type="synonym">Chrysanthemum cinerariifolium</name>
    <dbReference type="NCBI Taxonomy" id="118510"/>
    <lineage>
        <taxon>Eukaryota</taxon>
        <taxon>Viridiplantae</taxon>
        <taxon>Streptophyta</taxon>
        <taxon>Embryophyta</taxon>
        <taxon>Tracheophyta</taxon>
        <taxon>Spermatophyta</taxon>
        <taxon>Magnoliopsida</taxon>
        <taxon>eudicotyledons</taxon>
        <taxon>Gunneridae</taxon>
        <taxon>Pentapetalae</taxon>
        <taxon>asterids</taxon>
        <taxon>campanulids</taxon>
        <taxon>Asterales</taxon>
        <taxon>Asteraceae</taxon>
        <taxon>Asteroideae</taxon>
        <taxon>Anthemideae</taxon>
        <taxon>Anthemidinae</taxon>
        <taxon>Tanacetum</taxon>
    </lineage>
</organism>
<proteinExistence type="predicted"/>
<evidence type="ECO:0000256" key="1">
    <source>
        <dbReference type="SAM" id="SignalP"/>
    </source>
</evidence>
<name>A0A699J3R1_TANCI</name>
<protein>
    <submittedName>
        <fullName evidence="2">Uncharacterized protein</fullName>
    </submittedName>
</protein>
<sequence length="84" mass="9031">GGRSFLTTTMHLLLAIRPSPVPFSCGVPDTSTLSCCIALLPAKRPSEDVLQQRGISYALFLLGRPKALLIGLDHLLGKELELAM</sequence>
<accession>A0A699J3R1</accession>
<evidence type="ECO:0000313" key="2">
    <source>
        <dbReference type="EMBL" id="GFA09379.1"/>
    </source>
</evidence>
<comment type="caution">
    <text evidence="2">The sequence shown here is derived from an EMBL/GenBank/DDBJ whole genome shotgun (WGS) entry which is preliminary data.</text>
</comment>
<feature type="signal peptide" evidence="1">
    <location>
        <begin position="1"/>
        <end position="26"/>
    </location>
</feature>
<dbReference type="EMBL" id="BKCJ010367932">
    <property type="protein sequence ID" value="GFA09379.1"/>
    <property type="molecule type" value="Genomic_DNA"/>
</dbReference>
<dbReference type="AlphaFoldDB" id="A0A699J3R1"/>
<feature type="non-terminal residue" evidence="2">
    <location>
        <position position="1"/>
    </location>
</feature>
<feature type="chain" id="PRO_5025466184" evidence="1">
    <location>
        <begin position="27"/>
        <end position="84"/>
    </location>
</feature>